<gene>
    <name evidence="1" type="ORF">GCM10007049_22580</name>
</gene>
<dbReference type="NCBIfam" id="TIGR02453">
    <property type="entry name" value="TIGR02453 family protein"/>
    <property type="match status" value="1"/>
</dbReference>
<organism evidence="1 2">
    <name type="scientific">Echinicola pacifica</name>
    <dbReference type="NCBI Taxonomy" id="346377"/>
    <lineage>
        <taxon>Bacteria</taxon>
        <taxon>Pseudomonadati</taxon>
        <taxon>Bacteroidota</taxon>
        <taxon>Cytophagia</taxon>
        <taxon>Cytophagales</taxon>
        <taxon>Cyclobacteriaceae</taxon>
        <taxon>Echinicola</taxon>
    </lineage>
</organism>
<evidence type="ECO:0000313" key="1">
    <source>
        <dbReference type="EMBL" id="GGZ28971.1"/>
    </source>
</evidence>
<proteinExistence type="predicted"/>
<sequence>MNKDTIEFLQQLSENNSKEWMVENRAWYEQTRNGFLLMVGDLLDELLMINPGLQGLRPKDCTYRQNRDVRFSANKNPYKINMGAYFSPQGKKSPFPGYYLHVEPGACFLAGGLRMPDAETLKKIRQEIDYSGEELQAILHEPEFRKAFGPLSGPQLKTSPKGYEKDHQYIDLLRFKGFLVRHPLTDEQVLSDQLIPTCMEYFQKMNGFIGFLNRAVQDHESGEGLLGA</sequence>
<dbReference type="InterPro" id="IPR015996">
    <property type="entry name" value="UCP028451"/>
</dbReference>
<dbReference type="RefSeq" id="WP_018472824.1">
    <property type="nucleotide sequence ID" value="NZ_BMWX01000003.1"/>
</dbReference>
<dbReference type="AlphaFoldDB" id="A0A918PZP4"/>
<dbReference type="PANTHER" id="PTHR36452">
    <property type="entry name" value="CHROMOSOME 12, WHOLE GENOME SHOTGUN SEQUENCE"/>
    <property type="match status" value="1"/>
</dbReference>
<protein>
    <submittedName>
        <fullName evidence="1">TIGR02453 family protein</fullName>
    </submittedName>
</protein>
<reference evidence="1" key="1">
    <citation type="journal article" date="2014" name="Int. J. Syst. Evol. Microbiol.">
        <title>Complete genome sequence of Corynebacterium casei LMG S-19264T (=DSM 44701T), isolated from a smear-ripened cheese.</title>
        <authorList>
            <consortium name="US DOE Joint Genome Institute (JGI-PGF)"/>
            <person name="Walter F."/>
            <person name="Albersmeier A."/>
            <person name="Kalinowski J."/>
            <person name="Ruckert C."/>
        </authorList>
    </citation>
    <scope>NUCLEOTIDE SEQUENCE</scope>
    <source>
        <strain evidence="1">KCTC 12368</strain>
    </source>
</reference>
<evidence type="ECO:0000313" key="2">
    <source>
        <dbReference type="Proteomes" id="UP000619457"/>
    </source>
</evidence>
<dbReference type="PANTHER" id="PTHR36452:SF1">
    <property type="entry name" value="DUF2461 DOMAIN-CONTAINING PROTEIN"/>
    <property type="match status" value="1"/>
</dbReference>
<comment type="caution">
    <text evidence="1">The sequence shown here is derived from an EMBL/GenBank/DDBJ whole genome shotgun (WGS) entry which is preliminary data.</text>
</comment>
<dbReference type="EMBL" id="BMWX01000003">
    <property type="protein sequence ID" value="GGZ28971.1"/>
    <property type="molecule type" value="Genomic_DNA"/>
</dbReference>
<accession>A0A918PZP4</accession>
<dbReference type="Proteomes" id="UP000619457">
    <property type="component" value="Unassembled WGS sequence"/>
</dbReference>
<dbReference type="Pfam" id="PF09365">
    <property type="entry name" value="DUF2461"/>
    <property type="match status" value="1"/>
</dbReference>
<keyword evidence="2" id="KW-1185">Reference proteome</keyword>
<name>A0A918PZP4_9BACT</name>
<dbReference type="InterPro" id="IPR012808">
    <property type="entry name" value="CHP02453"/>
</dbReference>
<reference evidence="1" key="2">
    <citation type="submission" date="2020-09" db="EMBL/GenBank/DDBJ databases">
        <authorList>
            <person name="Sun Q."/>
            <person name="Kim S."/>
        </authorList>
    </citation>
    <scope>NUCLEOTIDE SEQUENCE</scope>
    <source>
        <strain evidence="1">KCTC 12368</strain>
    </source>
</reference>
<dbReference type="PIRSF" id="PIRSF028451">
    <property type="entry name" value="UCP028451"/>
    <property type="match status" value="1"/>
</dbReference>